<sequence length="574" mass="64961">MYTIQENVRIVIAMLKQYGIHHIVISPGGTNIPISQAVQDDTFFHCYSVPDERSAMYFAIGLYLQTGEVIATSCTSAQATRNYIPGLTEAFYKHVPVLAITTAKLERFQYQDYMQAPDQCSLPRDSVKRSFDLPPVTDENTRSQCYHAAREAIMEITHRRPGPVQLNIRIVDALQGKFIDEQLPNVRPLQRYMAWDDWSEIELQGKKILIVVGEHRPFDEKQRKAIEAFCENYNVVVYVNHLSNYHGKYSIQGNLLVACGGMKKLHPDILITIGGQTGDYPLYGALNGLSDMEHWRVAEDGALVDTYSRLTKVFECPDYFFFNRLAGVHLCGHSYYEKWIQLEEMLNRNIQLPFSNLYVAQQLYKEIPSCSIVNYAILNSLRCWNYFPLDPSIQGYANVAAFGIDGCNSMLIGESMNTDELCFIITGDLAFFYDMNALGIRHIKKNVRIILINNGGGAEFKIMTDAWKEDVHVADFISANGHNGSAKGWAENCGFIYFSATDESSFEKCKVNLISRSDKPIILEVFTYVDNEKKANDLILASNRISSKTDNIKALIKNVLGEKGTDVLKKIIIT</sequence>
<dbReference type="InterPro" id="IPR004433">
    <property type="entry name" value="MenaQ_synth_MenD"/>
</dbReference>
<dbReference type="EMBL" id="JNHI01000005">
    <property type="protein sequence ID" value="KDS32464.1"/>
    <property type="molecule type" value="Genomic_DNA"/>
</dbReference>
<keyword evidence="3" id="KW-0460">Magnesium</keyword>
<reference evidence="7 8" key="1">
    <citation type="submission" date="2014-04" db="EMBL/GenBank/DDBJ databases">
        <authorList>
            <person name="Sears C."/>
            <person name="Carroll K."/>
            <person name="Sack B.R."/>
            <person name="Qadri F."/>
            <person name="Myers L.L."/>
            <person name="Chung G.-T."/>
            <person name="Escheverria P."/>
            <person name="Fraser C.M."/>
            <person name="Sadzewicz L."/>
            <person name="Shefchek K.A."/>
            <person name="Tallon L."/>
            <person name="Das S.P."/>
            <person name="Daugherty S."/>
            <person name="Mongodin E.F."/>
        </authorList>
    </citation>
    <scope>NUCLEOTIDE SEQUENCE [LARGE SCALE GENOMIC DNA]</scope>
    <source>
        <strain evidence="8">3775 SL(B) 10 (iv)</strain>
    </source>
</reference>
<dbReference type="GO" id="GO:0046872">
    <property type="term" value="F:metal ion binding"/>
    <property type="evidence" value="ECO:0007669"/>
    <property type="project" value="UniProtKB-KW"/>
</dbReference>
<dbReference type="PATRIC" id="fig|1339350.3.peg.1288"/>
<dbReference type="InterPro" id="IPR012001">
    <property type="entry name" value="Thiamin_PyroP_enz_TPP-bd_dom"/>
</dbReference>
<evidence type="ECO:0000256" key="3">
    <source>
        <dbReference type="ARBA" id="ARBA00022842"/>
    </source>
</evidence>
<dbReference type="InterPro" id="IPR029061">
    <property type="entry name" value="THDP-binding"/>
</dbReference>
<accession>A0A078RAB8</accession>
<name>A0A078RAB8_PHOVU</name>
<dbReference type="GO" id="GO:0009234">
    <property type="term" value="P:menaquinone biosynthetic process"/>
    <property type="evidence" value="ECO:0007669"/>
    <property type="project" value="InterPro"/>
</dbReference>
<gene>
    <name evidence="7" type="ORF">M097_1343</name>
</gene>
<evidence type="ECO:0000256" key="2">
    <source>
        <dbReference type="ARBA" id="ARBA00022723"/>
    </source>
</evidence>
<keyword evidence="5" id="KW-0464">Manganese</keyword>
<dbReference type="GO" id="GO:0030976">
    <property type="term" value="F:thiamine pyrophosphate binding"/>
    <property type="evidence" value="ECO:0007669"/>
    <property type="project" value="InterPro"/>
</dbReference>
<dbReference type="PIRSF" id="PIRSF004983">
    <property type="entry name" value="MenD"/>
    <property type="match status" value="1"/>
</dbReference>
<dbReference type="CDD" id="cd07037">
    <property type="entry name" value="TPP_PYR_MenD"/>
    <property type="match status" value="1"/>
</dbReference>
<keyword evidence="2" id="KW-0479">Metal-binding</keyword>
<dbReference type="GO" id="GO:0070204">
    <property type="term" value="F:2-succinyl-5-enolpyruvyl-6-hydroxy-3-cyclohexene-1-carboxylic-acid synthase activity"/>
    <property type="evidence" value="ECO:0007669"/>
    <property type="project" value="InterPro"/>
</dbReference>
<evidence type="ECO:0000313" key="8">
    <source>
        <dbReference type="Proteomes" id="UP000028134"/>
    </source>
</evidence>
<dbReference type="AlphaFoldDB" id="A0A078RAB8"/>
<organism evidence="7 8">
    <name type="scientific">Phocaeicola vulgatus str. 3775 SL</name>
    <name type="common">B</name>
    <name type="synonym">iv</name>
    <dbReference type="NCBI Taxonomy" id="1339350"/>
    <lineage>
        <taxon>Bacteria</taxon>
        <taxon>Pseudomonadati</taxon>
        <taxon>Bacteroidota</taxon>
        <taxon>Bacteroidia</taxon>
        <taxon>Bacteroidales</taxon>
        <taxon>Bacteroidaceae</taxon>
        <taxon>Phocaeicola</taxon>
    </lineage>
</organism>
<dbReference type="Pfam" id="PF02776">
    <property type="entry name" value="TPP_enzyme_N"/>
    <property type="match status" value="1"/>
</dbReference>
<proteinExistence type="predicted"/>
<evidence type="ECO:0000256" key="5">
    <source>
        <dbReference type="ARBA" id="ARBA00023211"/>
    </source>
</evidence>
<comment type="caution">
    <text evidence="7">The sequence shown here is derived from an EMBL/GenBank/DDBJ whole genome shotgun (WGS) entry which is preliminary data.</text>
</comment>
<evidence type="ECO:0000313" key="7">
    <source>
        <dbReference type="EMBL" id="KDS32464.1"/>
    </source>
</evidence>
<evidence type="ECO:0000259" key="6">
    <source>
        <dbReference type="Pfam" id="PF02776"/>
    </source>
</evidence>
<dbReference type="PANTHER" id="PTHR42916">
    <property type="entry name" value="2-SUCCINYL-5-ENOLPYRUVYL-6-HYDROXY-3-CYCLOHEXENE-1-CARBOXYLATE SYNTHASE"/>
    <property type="match status" value="1"/>
</dbReference>
<dbReference type="RefSeq" id="WP_032945024.1">
    <property type="nucleotide sequence ID" value="NZ_JNHI01000005.1"/>
</dbReference>
<dbReference type="Gene3D" id="3.40.50.970">
    <property type="match status" value="2"/>
</dbReference>
<protein>
    <submittedName>
        <fullName evidence="7">Thiamine pyrophosphate enzyme, N-terminal TPP binding domain protein</fullName>
    </submittedName>
</protein>
<dbReference type="Gene3D" id="3.40.50.1220">
    <property type="entry name" value="TPP-binding domain"/>
    <property type="match status" value="1"/>
</dbReference>
<feature type="domain" description="Thiamine pyrophosphate enzyme N-terminal TPP-binding" evidence="6">
    <location>
        <begin position="9"/>
        <end position="121"/>
    </location>
</feature>
<dbReference type="SUPFAM" id="SSF52518">
    <property type="entry name" value="Thiamin diphosphate-binding fold (THDP-binding)"/>
    <property type="match status" value="2"/>
</dbReference>
<dbReference type="Proteomes" id="UP000028134">
    <property type="component" value="Unassembled WGS sequence"/>
</dbReference>
<dbReference type="PANTHER" id="PTHR42916:SF1">
    <property type="entry name" value="PROTEIN PHYLLO, CHLOROPLASTIC"/>
    <property type="match status" value="1"/>
</dbReference>
<evidence type="ECO:0000256" key="1">
    <source>
        <dbReference type="ARBA" id="ARBA00022679"/>
    </source>
</evidence>
<keyword evidence="1" id="KW-0808">Transferase</keyword>
<keyword evidence="4" id="KW-0786">Thiamine pyrophosphate</keyword>
<evidence type="ECO:0000256" key="4">
    <source>
        <dbReference type="ARBA" id="ARBA00023052"/>
    </source>
</evidence>